<dbReference type="Gene3D" id="2.60.40.1130">
    <property type="entry name" value="Rab geranylgeranyltransferase alpha-subunit, insert domain"/>
    <property type="match status" value="1"/>
</dbReference>
<dbReference type="EMBL" id="JBFALK010000003">
    <property type="protein sequence ID" value="MEV0968290.1"/>
    <property type="molecule type" value="Genomic_DNA"/>
</dbReference>
<sequence>MPVHPPRRRRPTPFRLLGSVLAATVAALPLLPITPASAYGSPHGQPAHPVKGGPSRTSEPGDRQLARSGERPALSRERFYFVMTDRFANGSADNDRGGLAGDRLTTGFDPTDSGFYQGGDLDGIVRRLDYIKGLGTTAIWLTPSFQNRPVQGTGANASAGYHGYWITDFTRVDPHLGTNADMKKLVKEAHRRGMKVFFDIITNHTADGIDYREKQYGYRGTKAYPYLDADGRPFDDRDHADGTTPFPRVDSGSFPYTPVPVPGVTKSPAWLNDPTMYHNRGDSTFAGESSEYGDFVGLDDLWTERPEVVKGMTDIYTTWVRETGIDGFRIDTAKHVNMEFWRRFAPDVKGYAERLGDKDFFMFGEVFTDDPRTTSLYSTTGGMSAVLDFPFQSAARAYASQGAGAATLSALYRADDYYTDADSNAYSLPTFLGNHDMGRFGYFLKRDNPQAGDAELLRRDLLAHELMYLTRGQPVVYYGDEQGFTGQGGDKAARASMFASRTAAYLSDDLIGTTATHAQDNFVVRHPLYQGISALAALTDRHPALRDGAQIERLSDGGVYAFSRLEADRRIEYVVALNNGSAARRVKVPTYSARTAFTPIYPNGGAPVTTGADRTLDMTVPALSAVVYQAGKPIPHPAAAPDIGVTLPDDRLTGRAEITADVPGGGFDQVTFAVKVGTGPWTVLGTDDARPFRVFHDVGDLAAGTSVTYKAVVRDSAGRIASAKASATVAAQPPVEEPGEQRRDWLVVHYQRPGGDYDGWGLRVDGDVAQPSASDAPVPLSGQDAYGRFAWIRLKPGADAVTLTVRNGDQSDGAPRTVDPGRNAEIWLTQGKDDAATSLAEARGYATVHYRRPDKTYDGWGLHLWGGGLADGAATEWNAPRPADGQDEYGVYWKVPIRDAEAPVNFIIHKGDQKDPGGDQSLLPSAQPDGWVDSGVTAVRPTRAAADNVAILHYSRPDGDYEGWGAHVFGSGAAQPTEWDTPLAPAGRDGFGAYFAVPLTDGASTISYILHKGGEKDLPDDQVLEFAAYGNEVWIQAATPGYVLPQTGGRGLDADLSAVKAHWIDGTTLAWDIRPLSTGRYAMVYSPKRDLAIKDGELTGDVHVLRLVPVAGGLTPDQRESHPDLASYAAFTVDPRDTGRVSAAVAAQLAATERAADGRLLTATGVRIAAPR</sequence>
<keyword evidence="4" id="KW-0106">Calcium</keyword>
<evidence type="ECO:0000256" key="2">
    <source>
        <dbReference type="ARBA" id="ARBA00022729"/>
    </source>
</evidence>
<dbReference type="Pfam" id="PF03714">
    <property type="entry name" value="PUD"/>
    <property type="match status" value="3"/>
</dbReference>
<dbReference type="SMART" id="SM00642">
    <property type="entry name" value="Aamy"/>
    <property type="match status" value="1"/>
</dbReference>
<evidence type="ECO:0000256" key="6">
    <source>
        <dbReference type="SAM" id="MobiDB-lite"/>
    </source>
</evidence>
<evidence type="ECO:0000256" key="4">
    <source>
        <dbReference type="ARBA" id="ARBA00022837"/>
    </source>
</evidence>
<dbReference type="InterPro" id="IPR017853">
    <property type="entry name" value="GH"/>
</dbReference>
<dbReference type="Pfam" id="PF00128">
    <property type="entry name" value="Alpha-amylase"/>
    <property type="match status" value="1"/>
</dbReference>
<feature type="signal peptide" evidence="7">
    <location>
        <begin position="1"/>
        <end position="38"/>
    </location>
</feature>
<proteinExistence type="inferred from homology"/>
<keyword evidence="5" id="KW-0326">Glycosidase</keyword>
<dbReference type="RefSeq" id="WP_358130801.1">
    <property type="nucleotide sequence ID" value="NZ_JBFALK010000003.1"/>
</dbReference>
<comment type="caution">
    <text evidence="9">The sequence shown here is derived from an EMBL/GenBank/DDBJ whole genome shotgun (WGS) entry which is preliminary data.</text>
</comment>
<evidence type="ECO:0000256" key="7">
    <source>
        <dbReference type="SAM" id="SignalP"/>
    </source>
</evidence>
<dbReference type="PANTHER" id="PTHR10357">
    <property type="entry name" value="ALPHA-AMYLASE FAMILY MEMBER"/>
    <property type="match status" value="1"/>
</dbReference>
<dbReference type="InterPro" id="IPR006047">
    <property type="entry name" value="GH13_cat_dom"/>
</dbReference>
<dbReference type="InterPro" id="IPR005323">
    <property type="entry name" value="CBM41_pullulanase"/>
</dbReference>
<accession>A0ABV3G9I2</accession>
<feature type="region of interest" description="Disordered" evidence="6">
    <location>
        <begin position="39"/>
        <end position="70"/>
    </location>
</feature>
<gene>
    <name evidence="9" type="ORF">AB0I59_06620</name>
</gene>
<dbReference type="InterPro" id="IPR014756">
    <property type="entry name" value="Ig_E-set"/>
</dbReference>
<dbReference type="SUPFAM" id="SSF49452">
    <property type="entry name" value="Starch-binding domain-like"/>
    <property type="match status" value="3"/>
</dbReference>
<evidence type="ECO:0000259" key="8">
    <source>
        <dbReference type="SMART" id="SM00642"/>
    </source>
</evidence>
<evidence type="ECO:0000256" key="3">
    <source>
        <dbReference type="ARBA" id="ARBA00022801"/>
    </source>
</evidence>
<dbReference type="Pfam" id="PF17967">
    <property type="entry name" value="Pullulanase_N2"/>
    <property type="match status" value="1"/>
</dbReference>
<evidence type="ECO:0000313" key="9">
    <source>
        <dbReference type="EMBL" id="MEV0968290.1"/>
    </source>
</evidence>
<dbReference type="Gene3D" id="2.60.40.1110">
    <property type="match status" value="3"/>
</dbReference>
<dbReference type="Gene3D" id="2.60.40.1180">
    <property type="entry name" value="Golgi alpha-mannosidase II"/>
    <property type="match status" value="1"/>
</dbReference>
<dbReference type="InterPro" id="IPR040671">
    <property type="entry name" value="Pullulanase_N2"/>
</dbReference>
<dbReference type="CDD" id="cd11339">
    <property type="entry name" value="AmyAc_bac_CMD_like_2"/>
    <property type="match status" value="1"/>
</dbReference>
<protein>
    <submittedName>
        <fullName evidence="9">Alpha-amylase family glycosyl hydrolase</fullName>
    </submittedName>
</protein>
<dbReference type="InterPro" id="IPR013784">
    <property type="entry name" value="Carb-bd-like_fold"/>
</dbReference>
<feature type="domain" description="Glycosyl hydrolase family 13 catalytic" evidence="8">
    <location>
        <begin position="81"/>
        <end position="539"/>
    </location>
</feature>
<keyword evidence="2 7" id="KW-0732">Signal</keyword>
<evidence type="ECO:0000256" key="5">
    <source>
        <dbReference type="ARBA" id="ARBA00023295"/>
    </source>
</evidence>
<feature type="chain" id="PRO_5045886418" evidence="7">
    <location>
        <begin position="39"/>
        <end position="1172"/>
    </location>
</feature>
<evidence type="ECO:0000313" key="10">
    <source>
        <dbReference type="Proteomes" id="UP001551675"/>
    </source>
</evidence>
<dbReference type="PANTHER" id="PTHR10357:SF209">
    <property type="entry name" value="PERIPLASMIC ALPHA-AMYLASE"/>
    <property type="match status" value="1"/>
</dbReference>
<evidence type="ECO:0000256" key="1">
    <source>
        <dbReference type="ARBA" id="ARBA00008061"/>
    </source>
</evidence>
<dbReference type="GO" id="GO:0016787">
    <property type="term" value="F:hydrolase activity"/>
    <property type="evidence" value="ECO:0007669"/>
    <property type="project" value="UniProtKB-KW"/>
</dbReference>
<comment type="similarity">
    <text evidence="1">Belongs to the glycosyl hydrolase 13 family.</text>
</comment>
<dbReference type="SUPFAM" id="SSF51445">
    <property type="entry name" value="(Trans)glycosidases"/>
    <property type="match status" value="1"/>
</dbReference>
<feature type="compositionally biased region" description="Basic and acidic residues" evidence="6">
    <location>
        <begin position="59"/>
        <end position="70"/>
    </location>
</feature>
<name>A0ABV3G9I2_MICGL</name>
<dbReference type="Proteomes" id="UP001551675">
    <property type="component" value="Unassembled WGS sequence"/>
</dbReference>
<dbReference type="InterPro" id="IPR013780">
    <property type="entry name" value="Glyco_hydro_b"/>
</dbReference>
<dbReference type="SUPFAM" id="SSF81296">
    <property type="entry name" value="E set domains"/>
    <property type="match status" value="1"/>
</dbReference>
<keyword evidence="10" id="KW-1185">Reference proteome</keyword>
<dbReference type="Gene3D" id="3.20.20.80">
    <property type="entry name" value="Glycosidases"/>
    <property type="match status" value="1"/>
</dbReference>
<reference evidence="9 10" key="1">
    <citation type="submission" date="2024-06" db="EMBL/GenBank/DDBJ databases">
        <title>The Natural Products Discovery Center: Release of the First 8490 Sequenced Strains for Exploring Actinobacteria Biosynthetic Diversity.</title>
        <authorList>
            <person name="Kalkreuter E."/>
            <person name="Kautsar S.A."/>
            <person name="Yang D."/>
            <person name="Bader C.D."/>
            <person name="Teijaro C.N."/>
            <person name="Fluegel L."/>
            <person name="Davis C.M."/>
            <person name="Simpson J.R."/>
            <person name="Lauterbach L."/>
            <person name="Steele A.D."/>
            <person name="Gui C."/>
            <person name="Meng S."/>
            <person name="Li G."/>
            <person name="Viehrig K."/>
            <person name="Ye F."/>
            <person name="Su P."/>
            <person name="Kiefer A.F."/>
            <person name="Nichols A."/>
            <person name="Cepeda A.J."/>
            <person name="Yan W."/>
            <person name="Fan B."/>
            <person name="Jiang Y."/>
            <person name="Adhikari A."/>
            <person name="Zheng C.-J."/>
            <person name="Schuster L."/>
            <person name="Cowan T.M."/>
            <person name="Smanski M.J."/>
            <person name="Chevrette M.G."/>
            <person name="De Carvalho L.P.S."/>
            <person name="Shen B."/>
        </authorList>
    </citation>
    <scope>NUCLEOTIDE SEQUENCE [LARGE SCALE GENOMIC DNA]</scope>
    <source>
        <strain evidence="9 10">NPDC050100</strain>
    </source>
</reference>
<dbReference type="CDD" id="cd10315">
    <property type="entry name" value="CBM41_pullulanase"/>
    <property type="match status" value="3"/>
</dbReference>
<organism evidence="9 10">
    <name type="scientific">Microtetraspora glauca</name>
    <dbReference type="NCBI Taxonomy" id="1996"/>
    <lineage>
        <taxon>Bacteria</taxon>
        <taxon>Bacillati</taxon>
        <taxon>Actinomycetota</taxon>
        <taxon>Actinomycetes</taxon>
        <taxon>Streptosporangiales</taxon>
        <taxon>Streptosporangiaceae</taxon>
        <taxon>Microtetraspora</taxon>
    </lineage>
</organism>
<keyword evidence="3 9" id="KW-0378">Hydrolase</keyword>